<comment type="similarity">
    <text evidence="1">Belongs to the KAE1 / TsaD family.</text>
</comment>
<keyword evidence="4" id="KW-1185">Reference proteome</keyword>
<name>A0A4Q4SJE0_9PLEO</name>
<dbReference type="InterPro" id="IPR022450">
    <property type="entry name" value="TsaD"/>
</dbReference>
<dbReference type="SUPFAM" id="SSF53067">
    <property type="entry name" value="Actin-like ATPase domain"/>
    <property type="match status" value="2"/>
</dbReference>
<dbReference type="OrthoDB" id="10259622at2759"/>
<comment type="subunit">
    <text evidence="1">Homodimer.</text>
</comment>
<dbReference type="InterPro" id="IPR043129">
    <property type="entry name" value="ATPase_NBD"/>
</dbReference>
<comment type="subcellular location">
    <subcellularLocation>
        <location evidence="1">Mitochondrion</location>
    </subcellularLocation>
</comment>
<feature type="domain" description="Gcp-like" evidence="2">
    <location>
        <begin position="304"/>
        <end position="443"/>
    </location>
</feature>
<dbReference type="InterPro" id="IPR017860">
    <property type="entry name" value="Peptidase_M22_CS"/>
</dbReference>
<comment type="catalytic activity">
    <reaction evidence="1">
        <text>L-threonylcarbamoyladenylate + adenosine(37) in tRNA = N(6)-L-threonylcarbamoyladenosine(37) in tRNA + AMP + H(+)</text>
        <dbReference type="Rhea" id="RHEA:37059"/>
        <dbReference type="Rhea" id="RHEA-COMP:10162"/>
        <dbReference type="Rhea" id="RHEA-COMP:10163"/>
        <dbReference type="ChEBI" id="CHEBI:15378"/>
        <dbReference type="ChEBI" id="CHEBI:73682"/>
        <dbReference type="ChEBI" id="CHEBI:74411"/>
        <dbReference type="ChEBI" id="CHEBI:74418"/>
        <dbReference type="ChEBI" id="CHEBI:456215"/>
        <dbReference type="EC" id="2.3.1.234"/>
    </reaction>
</comment>
<dbReference type="GO" id="GO:0046872">
    <property type="term" value="F:metal ion binding"/>
    <property type="evidence" value="ECO:0007669"/>
    <property type="project" value="UniProtKB-KW"/>
</dbReference>
<dbReference type="GO" id="GO:0061711">
    <property type="term" value="F:tRNA N(6)-L-threonylcarbamoyladenine synthase activity"/>
    <property type="evidence" value="ECO:0007669"/>
    <property type="project" value="UniProtKB-EC"/>
</dbReference>
<dbReference type="Gene3D" id="3.30.420.40">
    <property type="match status" value="2"/>
</dbReference>
<dbReference type="Pfam" id="PF00814">
    <property type="entry name" value="TsaD"/>
    <property type="match status" value="2"/>
</dbReference>
<feature type="domain" description="Gcp-like" evidence="2">
    <location>
        <begin position="98"/>
        <end position="224"/>
    </location>
</feature>
<evidence type="ECO:0000313" key="3">
    <source>
        <dbReference type="EMBL" id="RYO70166.1"/>
    </source>
</evidence>
<proteinExistence type="inferred from homology"/>
<comment type="cofactor">
    <cofactor evidence="1">
        <name>a divalent metal cation</name>
        <dbReference type="ChEBI" id="CHEBI:60240"/>
    </cofactor>
    <text evidence="1">Binds 1 divalent metal cation per subunit.</text>
</comment>
<dbReference type="Proteomes" id="UP000293823">
    <property type="component" value="Unassembled WGS sequence"/>
</dbReference>
<dbReference type="InterPro" id="IPR000905">
    <property type="entry name" value="Gcp-like_dom"/>
</dbReference>
<accession>A0A4Q4SJE0</accession>
<comment type="caution">
    <text evidence="3">The sequence shown here is derived from an EMBL/GenBank/DDBJ whole genome shotgun (WGS) entry which is preliminary data.</text>
</comment>
<organism evidence="3 4">
    <name type="scientific">Alternaria arborescens</name>
    <dbReference type="NCBI Taxonomy" id="156630"/>
    <lineage>
        <taxon>Eukaryota</taxon>
        <taxon>Fungi</taxon>
        <taxon>Dikarya</taxon>
        <taxon>Ascomycota</taxon>
        <taxon>Pezizomycotina</taxon>
        <taxon>Dothideomycetes</taxon>
        <taxon>Pleosporomycetidae</taxon>
        <taxon>Pleosporales</taxon>
        <taxon>Pleosporineae</taxon>
        <taxon>Pleosporaceae</taxon>
        <taxon>Alternaria</taxon>
        <taxon>Alternaria sect. Alternaria</taxon>
    </lineage>
</organism>
<comment type="function">
    <text evidence="1">Required for the formation of a threonylcarbamoyl group on adenosine at position 37 (t(6)A37) in mitochondrial tRNAs that read codons beginning with adenine. Probably involved in the transfer of the threonylcarbamoyl moiety of threonylcarbamoyl-AMP (TC-AMP) to the N6 group of A37. Involved in mitochondrial genome maintenance.</text>
</comment>
<dbReference type="EMBL" id="PEJP01000011">
    <property type="protein sequence ID" value="RYO70166.1"/>
    <property type="molecule type" value="Genomic_DNA"/>
</dbReference>
<reference evidence="4" key="1">
    <citation type="journal article" date="2019" name="bioRxiv">
        <title>Genomics, evolutionary history and diagnostics of the Alternaria alternata species group including apple and Asian pear pathotypes.</title>
        <authorList>
            <person name="Armitage A.D."/>
            <person name="Cockerton H.M."/>
            <person name="Sreenivasaprasad S."/>
            <person name="Woodhall J.W."/>
            <person name="Lane C.R."/>
            <person name="Harrison R.J."/>
            <person name="Clarkson J.P."/>
        </authorList>
    </citation>
    <scope>NUCLEOTIDE SEQUENCE [LARGE SCALE GENOMIC DNA]</scope>
    <source>
        <strain evidence="4">RGR 97.0016</strain>
    </source>
</reference>
<keyword evidence="1" id="KW-0012">Acyltransferase</keyword>
<dbReference type="GO" id="GO:0005739">
    <property type="term" value="C:mitochondrion"/>
    <property type="evidence" value="ECO:0007669"/>
    <property type="project" value="UniProtKB-SubCell"/>
</dbReference>
<sequence>MTLAIETSCDDTSVAIIEKGTQNGRPTAQLHFHKKVTSDNAIYQGVHPLVSLLSHQESLAILVNEALRSLPMRDGALPSEADGTQTGAVDIAARRLPDFVSVTRGPGMRSNLFTGLDTAKGLAVAWQKPLVGVHHMQAHALTPRMVSALEAHVEQKDPSAETVLHDPTTTELPPKFPFLSVLASGGHTLLIHSASLTDHRVLGSTNDIAIGECLDKIARVVLPAEIMQTSKSTMYGALLEAFALLDTPRTRPTPGDSSTTVSTPSVHTAKTYLETFGCQYSWYEVPVNHEDAMRKSATKWGWALNRPLTKAGGGVKINSLELSFSGITTMVERIVRFGMDPATRKFNKVERAAVDVSIEERKDLARETMRAAFEHVASRVVLGLQSQQDIVHAPAVVMAGGVAANLFLRHILAKTLCAHGFPDVELHFPPPKFCTDNAAMIGWAGLEMFEAGYLAPLSIRAIRKWPLDKLLDPPSDG</sequence>
<gene>
    <name evidence="3" type="ORF">AA0113_g3353</name>
</gene>
<keyword evidence="1" id="KW-0479">Metal-binding</keyword>
<dbReference type="PANTHER" id="PTHR11735:SF6">
    <property type="entry name" value="TRNA N6-ADENOSINE THREONYLCARBAMOYLTRANSFERASE, MITOCHONDRIAL"/>
    <property type="match status" value="1"/>
</dbReference>
<keyword evidence="1" id="KW-0819">tRNA processing</keyword>
<evidence type="ECO:0000259" key="2">
    <source>
        <dbReference type="Pfam" id="PF00814"/>
    </source>
</evidence>
<dbReference type="PROSITE" id="PS01016">
    <property type="entry name" value="GLYCOPROTEASE"/>
    <property type="match status" value="1"/>
</dbReference>
<dbReference type="HAMAP" id="MF_01445">
    <property type="entry name" value="TsaD"/>
    <property type="match status" value="1"/>
</dbReference>
<dbReference type="PANTHER" id="PTHR11735">
    <property type="entry name" value="TRNA N6-ADENOSINE THREONYLCARBAMOYLTRANSFERASE"/>
    <property type="match status" value="1"/>
</dbReference>
<keyword evidence="1" id="KW-0808">Transferase</keyword>
<keyword evidence="1" id="KW-0496">Mitochondrion</keyword>
<evidence type="ECO:0000256" key="1">
    <source>
        <dbReference type="HAMAP-Rule" id="MF_03179"/>
    </source>
</evidence>
<evidence type="ECO:0000313" key="4">
    <source>
        <dbReference type="Proteomes" id="UP000293823"/>
    </source>
</evidence>
<dbReference type="GO" id="GO:0072670">
    <property type="term" value="P:mitochondrial tRNA threonylcarbamoyladenosine modification"/>
    <property type="evidence" value="ECO:0007669"/>
    <property type="project" value="TreeGrafter"/>
</dbReference>
<dbReference type="AlphaFoldDB" id="A0A4Q4SJE0"/>
<protein>
    <recommendedName>
        <fullName evidence="2">Gcp-like domain-containing protein</fullName>
    </recommendedName>
</protein>